<dbReference type="Gene3D" id="1.10.10.10">
    <property type="entry name" value="Winged helix-like DNA-binding domain superfamily/Winged helix DNA-binding domain"/>
    <property type="match status" value="1"/>
</dbReference>
<evidence type="ECO:0000256" key="3">
    <source>
        <dbReference type="ARBA" id="ARBA00023163"/>
    </source>
</evidence>
<dbReference type="InterPro" id="IPR036388">
    <property type="entry name" value="WH-like_DNA-bd_sf"/>
</dbReference>
<dbReference type="SUPFAM" id="SSF46785">
    <property type="entry name" value="Winged helix' DNA-binding domain"/>
    <property type="match status" value="1"/>
</dbReference>
<dbReference type="OrthoDB" id="3207674at2"/>
<accession>A0A327ZGP5</accession>
<keyword evidence="1" id="KW-0805">Transcription regulation</keyword>
<reference evidence="5 6" key="1">
    <citation type="submission" date="2018-06" db="EMBL/GenBank/DDBJ databases">
        <title>Genomic Encyclopedia of Type Strains, Phase III (KMG-III): the genomes of soil and plant-associated and newly described type strains.</title>
        <authorList>
            <person name="Whitman W."/>
        </authorList>
    </citation>
    <scope>NUCLEOTIDE SEQUENCE [LARGE SCALE GENOMIC DNA]</scope>
    <source>
        <strain evidence="5 6">CGMCC 4.7090</strain>
    </source>
</reference>
<dbReference type="Pfam" id="PF07702">
    <property type="entry name" value="UTRA"/>
    <property type="match status" value="1"/>
</dbReference>
<evidence type="ECO:0000313" key="5">
    <source>
        <dbReference type="EMBL" id="RAK40525.1"/>
    </source>
</evidence>
<dbReference type="PRINTS" id="PR00035">
    <property type="entry name" value="HTHGNTR"/>
</dbReference>
<dbReference type="RefSeq" id="WP_146616753.1">
    <property type="nucleotide sequence ID" value="NZ_JACHWI010000004.1"/>
</dbReference>
<name>A0A327ZGP5_9ACTN</name>
<organism evidence="5 6">
    <name type="scientific">Actinoplanes lutulentus</name>
    <dbReference type="NCBI Taxonomy" id="1287878"/>
    <lineage>
        <taxon>Bacteria</taxon>
        <taxon>Bacillati</taxon>
        <taxon>Actinomycetota</taxon>
        <taxon>Actinomycetes</taxon>
        <taxon>Micromonosporales</taxon>
        <taxon>Micromonosporaceae</taxon>
        <taxon>Actinoplanes</taxon>
    </lineage>
</organism>
<dbReference type="InterPro" id="IPR011663">
    <property type="entry name" value="UTRA"/>
</dbReference>
<keyword evidence="6" id="KW-1185">Reference proteome</keyword>
<sequence>MTGMRIDPAPAKYAMIANTLQARIDSGTYPTGSMLPSEAQLVREFEASRSTVVRALEYLRQLGYIEGVQGKGRAVLGTPRPRSPRLPGRIFAALHGAEIGVGTLIGAGRAPASPRIAAALAIPIGEAVIARQRIMPASDSEQTALSTVFLPAITAGGTALGGPNRLREGILDHLEQRRQFVAGDVIERLTARTASPREDDLLRLGRRTLVLASLLIVRNTSGHPVLVFDLVIPAGPLGIEELFIVH</sequence>
<dbReference type="CDD" id="cd07377">
    <property type="entry name" value="WHTH_GntR"/>
    <property type="match status" value="1"/>
</dbReference>
<evidence type="ECO:0000256" key="2">
    <source>
        <dbReference type="ARBA" id="ARBA00023125"/>
    </source>
</evidence>
<dbReference type="InterPro" id="IPR000524">
    <property type="entry name" value="Tscrpt_reg_HTH_GntR"/>
</dbReference>
<dbReference type="GO" id="GO:0003677">
    <property type="term" value="F:DNA binding"/>
    <property type="evidence" value="ECO:0007669"/>
    <property type="project" value="UniProtKB-KW"/>
</dbReference>
<dbReference type="EMBL" id="QLMJ01000003">
    <property type="protein sequence ID" value="RAK40525.1"/>
    <property type="molecule type" value="Genomic_DNA"/>
</dbReference>
<feature type="domain" description="HTH gntR-type" evidence="4">
    <location>
        <begin position="10"/>
        <end position="78"/>
    </location>
</feature>
<dbReference type="InterPro" id="IPR028978">
    <property type="entry name" value="Chorismate_lyase_/UTRA_dom_sf"/>
</dbReference>
<evidence type="ECO:0000259" key="4">
    <source>
        <dbReference type="PROSITE" id="PS50949"/>
    </source>
</evidence>
<dbReference type="PANTHER" id="PTHR44846:SF17">
    <property type="entry name" value="GNTR-FAMILY TRANSCRIPTIONAL REGULATOR"/>
    <property type="match status" value="1"/>
</dbReference>
<comment type="caution">
    <text evidence="5">The sequence shown here is derived from an EMBL/GenBank/DDBJ whole genome shotgun (WGS) entry which is preliminary data.</text>
</comment>
<protein>
    <submittedName>
        <fullName evidence="5">GntR family transcriptional regulator</fullName>
    </submittedName>
</protein>
<keyword evidence="2" id="KW-0238">DNA-binding</keyword>
<dbReference type="InterPro" id="IPR050679">
    <property type="entry name" value="Bact_HTH_transcr_reg"/>
</dbReference>
<gene>
    <name evidence="5" type="ORF">B0I29_103563</name>
</gene>
<dbReference type="InterPro" id="IPR036390">
    <property type="entry name" value="WH_DNA-bd_sf"/>
</dbReference>
<dbReference type="Pfam" id="PF00392">
    <property type="entry name" value="GntR"/>
    <property type="match status" value="1"/>
</dbReference>
<dbReference type="GO" id="GO:0003700">
    <property type="term" value="F:DNA-binding transcription factor activity"/>
    <property type="evidence" value="ECO:0007669"/>
    <property type="project" value="InterPro"/>
</dbReference>
<dbReference type="Gene3D" id="3.40.1410.10">
    <property type="entry name" value="Chorismate lyase-like"/>
    <property type="match status" value="1"/>
</dbReference>
<dbReference type="SUPFAM" id="SSF64288">
    <property type="entry name" value="Chorismate lyase-like"/>
    <property type="match status" value="1"/>
</dbReference>
<dbReference type="PANTHER" id="PTHR44846">
    <property type="entry name" value="MANNOSYL-D-GLYCERATE TRANSPORT/METABOLISM SYSTEM REPRESSOR MNGR-RELATED"/>
    <property type="match status" value="1"/>
</dbReference>
<evidence type="ECO:0000313" key="6">
    <source>
        <dbReference type="Proteomes" id="UP000249341"/>
    </source>
</evidence>
<proteinExistence type="predicted"/>
<keyword evidence="3" id="KW-0804">Transcription</keyword>
<dbReference type="Proteomes" id="UP000249341">
    <property type="component" value="Unassembled WGS sequence"/>
</dbReference>
<dbReference type="GO" id="GO:0045892">
    <property type="term" value="P:negative regulation of DNA-templated transcription"/>
    <property type="evidence" value="ECO:0007669"/>
    <property type="project" value="TreeGrafter"/>
</dbReference>
<dbReference type="AlphaFoldDB" id="A0A327ZGP5"/>
<dbReference type="PROSITE" id="PS50949">
    <property type="entry name" value="HTH_GNTR"/>
    <property type="match status" value="1"/>
</dbReference>
<evidence type="ECO:0000256" key="1">
    <source>
        <dbReference type="ARBA" id="ARBA00023015"/>
    </source>
</evidence>
<dbReference type="SMART" id="SM00345">
    <property type="entry name" value="HTH_GNTR"/>
    <property type="match status" value="1"/>
</dbReference>